<protein>
    <submittedName>
        <fullName evidence="2">Uncharacterized protein</fullName>
    </submittedName>
</protein>
<gene>
    <name evidence="2" type="ORF">MERR_LOCUS17331</name>
</gene>
<dbReference type="Proteomes" id="UP000467841">
    <property type="component" value="Unassembled WGS sequence"/>
</dbReference>
<name>A0A6D2IR38_9BRAS</name>
<reference evidence="2" key="1">
    <citation type="submission" date="2020-01" db="EMBL/GenBank/DDBJ databases">
        <authorList>
            <person name="Mishra B."/>
        </authorList>
    </citation>
    <scope>NUCLEOTIDE SEQUENCE [LARGE SCALE GENOMIC DNA]</scope>
</reference>
<accession>A0A6D2IR38</accession>
<organism evidence="2 3">
    <name type="scientific">Microthlaspi erraticum</name>
    <dbReference type="NCBI Taxonomy" id="1685480"/>
    <lineage>
        <taxon>Eukaryota</taxon>
        <taxon>Viridiplantae</taxon>
        <taxon>Streptophyta</taxon>
        <taxon>Embryophyta</taxon>
        <taxon>Tracheophyta</taxon>
        <taxon>Spermatophyta</taxon>
        <taxon>Magnoliopsida</taxon>
        <taxon>eudicotyledons</taxon>
        <taxon>Gunneridae</taxon>
        <taxon>Pentapetalae</taxon>
        <taxon>rosids</taxon>
        <taxon>malvids</taxon>
        <taxon>Brassicales</taxon>
        <taxon>Brassicaceae</taxon>
        <taxon>Coluteocarpeae</taxon>
        <taxon>Microthlaspi</taxon>
    </lineage>
</organism>
<feature type="compositionally biased region" description="Basic and acidic residues" evidence="1">
    <location>
        <begin position="93"/>
        <end position="111"/>
    </location>
</feature>
<sequence>MNIPRSAKIKFVRLKSRPKFKSSRPGKQCPAVGHATPTQDDAAHDHAARAGKQRLAAAQPYSCTMADGAVRAGKATPASGRETSANPSSSDQAADHESVRPRPFRLGHDPIVRPIVPTDRPNAAVDPKPVLKPVSRIFKARLNPKPPLKT</sequence>
<feature type="compositionally biased region" description="Basic residues" evidence="1">
    <location>
        <begin position="7"/>
        <end position="24"/>
    </location>
</feature>
<feature type="compositionally biased region" description="Polar residues" evidence="1">
    <location>
        <begin position="81"/>
        <end position="92"/>
    </location>
</feature>
<dbReference type="AlphaFoldDB" id="A0A6D2IR38"/>
<feature type="region of interest" description="Disordered" evidence="1">
    <location>
        <begin position="1"/>
        <end position="54"/>
    </location>
</feature>
<feature type="region of interest" description="Disordered" evidence="1">
    <location>
        <begin position="71"/>
        <end position="128"/>
    </location>
</feature>
<proteinExistence type="predicted"/>
<comment type="caution">
    <text evidence="2">The sequence shown here is derived from an EMBL/GenBank/DDBJ whole genome shotgun (WGS) entry which is preliminary data.</text>
</comment>
<evidence type="ECO:0000256" key="1">
    <source>
        <dbReference type="SAM" id="MobiDB-lite"/>
    </source>
</evidence>
<evidence type="ECO:0000313" key="3">
    <source>
        <dbReference type="Proteomes" id="UP000467841"/>
    </source>
</evidence>
<dbReference type="EMBL" id="CACVBM020001091">
    <property type="protein sequence ID" value="CAA7030096.1"/>
    <property type="molecule type" value="Genomic_DNA"/>
</dbReference>
<evidence type="ECO:0000313" key="2">
    <source>
        <dbReference type="EMBL" id="CAA7030096.1"/>
    </source>
</evidence>
<keyword evidence="3" id="KW-1185">Reference proteome</keyword>